<dbReference type="Gene3D" id="3.90.1200.10">
    <property type="match status" value="1"/>
</dbReference>
<keyword evidence="3" id="KW-1185">Reference proteome</keyword>
<dbReference type="InterPro" id="IPR011009">
    <property type="entry name" value="Kinase-like_dom_sf"/>
</dbReference>
<dbReference type="Proteomes" id="UP000002029">
    <property type="component" value="Chromosome"/>
</dbReference>
<accession>D2BDQ2</accession>
<name>D2BDQ2_STRRD</name>
<dbReference type="AlphaFoldDB" id="D2BDQ2"/>
<evidence type="ECO:0000313" key="3">
    <source>
        <dbReference type="Proteomes" id="UP000002029"/>
    </source>
</evidence>
<protein>
    <recommendedName>
        <fullName evidence="1">Aminoglycoside phosphotransferase domain-containing protein</fullName>
    </recommendedName>
</protein>
<dbReference type="OrthoDB" id="9797603at2"/>
<dbReference type="RefSeq" id="WP_012891881.1">
    <property type="nucleotide sequence ID" value="NC_013595.1"/>
</dbReference>
<organism evidence="2 3">
    <name type="scientific">Streptosporangium roseum (strain ATCC 12428 / DSM 43021 / JCM 3005 / KCTC 9067 / NCIMB 10171 / NRRL 2505 / NI 9100)</name>
    <dbReference type="NCBI Taxonomy" id="479432"/>
    <lineage>
        <taxon>Bacteria</taxon>
        <taxon>Bacillati</taxon>
        <taxon>Actinomycetota</taxon>
        <taxon>Actinomycetes</taxon>
        <taxon>Streptosporangiales</taxon>
        <taxon>Streptosporangiaceae</taxon>
        <taxon>Streptosporangium</taxon>
    </lineage>
</organism>
<dbReference type="InterPro" id="IPR002575">
    <property type="entry name" value="Aminoglycoside_PTrfase"/>
</dbReference>
<gene>
    <name evidence="2" type="ordered locus">Sros_5382</name>
</gene>
<reference evidence="2 3" key="1">
    <citation type="journal article" date="2010" name="Stand. Genomic Sci.">
        <title>Complete genome sequence of Streptosporangium roseum type strain (NI 9100).</title>
        <authorList>
            <person name="Nolan M."/>
            <person name="Sikorski J."/>
            <person name="Jando M."/>
            <person name="Lucas S."/>
            <person name="Lapidus A."/>
            <person name="Glavina Del Rio T."/>
            <person name="Chen F."/>
            <person name="Tice H."/>
            <person name="Pitluck S."/>
            <person name="Cheng J.F."/>
            <person name="Chertkov O."/>
            <person name="Sims D."/>
            <person name="Meincke L."/>
            <person name="Brettin T."/>
            <person name="Han C."/>
            <person name="Detter J.C."/>
            <person name="Bruce D."/>
            <person name="Goodwin L."/>
            <person name="Land M."/>
            <person name="Hauser L."/>
            <person name="Chang Y.J."/>
            <person name="Jeffries C.D."/>
            <person name="Ivanova N."/>
            <person name="Mavromatis K."/>
            <person name="Mikhailova N."/>
            <person name="Chen A."/>
            <person name="Palaniappan K."/>
            <person name="Chain P."/>
            <person name="Rohde M."/>
            <person name="Goker M."/>
            <person name="Bristow J."/>
            <person name="Eisen J.A."/>
            <person name="Markowitz V."/>
            <person name="Hugenholtz P."/>
            <person name="Kyrpides N.C."/>
            <person name="Klenk H.P."/>
        </authorList>
    </citation>
    <scope>NUCLEOTIDE SEQUENCE [LARGE SCALE GENOMIC DNA]</scope>
    <source>
        <strain evidence="3">ATCC 12428 / DSM 43021 / JCM 3005 / NI 9100</strain>
    </source>
</reference>
<dbReference type="EMBL" id="CP001814">
    <property type="protein sequence ID" value="ACZ88144.1"/>
    <property type="molecule type" value="Genomic_DNA"/>
</dbReference>
<dbReference type="KEGG" id="sro:Sros_5382"/>
<proteinExistence type="predicted"/>
<dbReference type="SUPFAM" id="SSF56112">
    <property type="entry name" value="Protein kinase-like (PK-like)"/>
    <property type="match status" value="1"/>
</dbReference>
<dbReference type="Pfam" id="PF01636">
    <property type="entry name" value="APH"/>
    <property type="match status" value="1"/>
</dbReference>
<dbReference type="HOGENOM" id="CLU_076583_0_0_11"/>
<evidence type="ECO:0000313" key="2">
    <source>
        <dbReference type="EMBL" id="ACZ88144.1"/>
    </source>
</evidence>
<evidence type="ECO:0000259" key="1">
    <source>
        <dbReference type="Pfam" id="PF01636"/>
    </source>
</evidence>
<feature type="domain" description="Aminoglycoside phosphotransferase" evidence="1">
    <location>
        <begin position="40"/>
        <end position="239"/>
    </location>
</feature>
<sequence length="287" mass="31072">MSDRMSADLLEIADALMPGASLDTARLARGGIHDVVLLPGVAAVRISRRPTGAEALPRRTELLRVIAASGLPFEVPEPLTPVTRFGDRAAVAVSWIDGAALPEGEGDPAGIGELLGALREFPVTPDLRAVLAAPREHEGGDSWAGILAEEVIPRFPEKWRDEGRRRLEEALALEAVPDSLVHGDLVGDNVHWSEDGKLVGVLDWDRAHLFDPAIDAAFMGWHGWDNLRRAVGGETYRRARVWDRTFGVNQLVAVLELGGKPLAHVESYAEHIVAWLEQTADGGVPEN</sequence>
<dbReference type="eggNOG" id="COG3173">
    <property type="taxonomic scope" value="Bacteria"/>
</dbReference>